<dbReference type="PANTHER" id="PTHR43003:SF5">
    <property type="entry name" value="DNA-3-METHYLADENINE GLYCOSYLASE"/>
    <property type="match status" value="1"/>
</dbReference>
<evidence type="ECO:0000256" key="1">
    <source>
        <dbReference type="ARBA" id="ARBA00000086"/>
    </source>
</evidence>
<dbReference type="OrthoDB" id="9811249at2"/>
<dbReference type="Proteomes" id="UP000236318">
    <property type="component" value="Unassembled WGS sequence"/>
</dbReference>
<organism evidence="7 8">
    <name type="scientific">Mycobacterium ahvazicum</name>
    <dbReference type="NCBI Taxonomy" id="1964395"/>
    <lineage>
        <taxon>Bacteria</taxon>
        <taxon>Bacillati</taxon>
        <taxon>Actinomycetota</taxon>
        <taxon>Actinomycetes</taxon>
        <taxon>Mycobacteriales</taxon>
        <taxon>Mycobacteriaceae</taxon>
        <taxon>Mycobacterium</taxon>
        <taxon>Mycobacterium simiae complex</taxon>
    </lineage>
</organism>
<comment type="caution">
    <text evidence="7">The sequence shown here is derived from an EMBL/GenBank/DDBJ whole genome shotgun (WGS) entry which is preliminary data.</text>
</comment>
<keyword evidence="5" id="KW-0234">DNA repair</keyword>
<dbReference type="FunFam" id="1.10.340.30:FF:000004">
    <property type="entry name" value="DNA-3-methyladenine glycosylase II"/>
    <property type="match status" value="1"/>
</dbReference>
<feature type="domain" description="HhH-GPD" evidence="6">
    <location>
        <begin position="56"/>
        <end position="210"/>
    </location>
</feature>
<keyword evidence="8" id="KW-1185">Reference proteome</keyword>
<dbReference type="AlphaFoldDB" id="A0A2K4YFG5"/>
<dbReference type="Gene3D" id="1.10.340.30">
    <property type="entry name" value="Hypothetical protein, domain 2"/>
    <property type="match status" value="1"/>
</dbReference>
<dbReference type="GO" id="GO:0008725">
    <property type="term" value="F:DNA-3-methyladenine glycosylase activity"/>
    <property type="evidence" value="ECO:0007669"/>
    <property type="project" value="TreeGrafter"/>
</dbReference>
<comment type="similarity">
    <text evidence="2">Belongs to the alkylbase DNA glycosidase AlkA family.</text>
</comment>
<evidence type="ECO:0000256" key="2">
    <source>
        <dbReference type="ARBA" id="ARBA00010817"/>
    </source>
</evidence>
<dbReference type="GO" id="GO:0006285">
    <property type="term" value="P:base-excision repair, AP site formation"/>
    <property type="evidence" value="ECO:0007669"/>
    <property type="project" value="TreeGrafter"/>
</dbReference>
<protein>
    <recommendedName>
        <fullName evidence="3">DNA-3-methyladenine glycosylase II</fullName>
        <ecNumber evidence="3">3.2.2.21</ecNumber>
    </recommendedName>
</protein>
<evidence type="ECO:0000313" key="7">
    <source>
        <dbReference type="EMBL" id="SOX55528.1"/>
    </source>
</evidence>
<dbReference type="Pfam" id="PF00730">
    <property type="entry name" value="HhH-GPD"/>
    <property type="match status" value="1"/>
</dbReference>
<gene>
    <name evidence="7" type="ORF">MAAFP003_4220</name>
</gene>
<comment type="catalytic activity">
    <reaction evidence="1">
        <text>Hydrolysis of alkylated DNA, releasing 3-methyladenine, 3-methylguanine, 7-methylguanine and 7-methyladenine.</text>
        <dbReference type="EC" id="3.2.2.21"/>
    </reaction>
</comment>
<accession>A0A2K4YFG5</accession>
<dbReference type="PANTHER" id="PTHR43003">
    <property type="entry name" value="DNA-3-METHYLADENINE GLYCOSYLASE"/>
    <property type="match status" value="1"/>
</dbReference>
<evidence type="ECO:0000256" key="4">
    <source>
        <dbReference type="ARBA" id="ARBA00022763"/>
    </source>
</evidence>
<name>A0A2K4YFG5_9MYCO</name>
<dbReference type="InterPro" id="IPR051912">
    <property type="entry name" value="Alkylbase_DNA_Glycosylase/TA"/>
</dbReference>
<dbReference type="InterPro" id="IPR003265">
    <property type="entry name" value="HhH-GPD_domain"/>
</dbReference>
<sequence>MSPVVDERPDPARTHLRHADPVLANIIDKHPDFDPRAWLADLPPLDAFATLIFQIIGQQLSVAATRRILDRLQDRFNGHLPTPAELLAIDPDQLRRIGLSRRKIGTLRTVAAQFADGTLSASELRRLSDDEIETRLTAIPGIGPWTVHGFLIIAFARPDVVLPGDLALRKAIQRSYGLDHLPSQDEVVRLAEPWRPYRSLASAYLFQNAFGPAAPSTGTTADTEI</sequence>
<dbReference type="EC" id="3.2.2.21" evidence="3"/>
<dbReference type="CDD" id="cd00056">
    <property type="entry name" value="ENDO3c"/>
    <property type="match status" value="1"/>
</dbReference>
<evidence type="ECO:0000313" key="8">
    <source>
        <dbReference type="Proteomes" id="UP000236318"/>
    </source>
</evidence>
<dbReference type="GO" id="GO:0043916">
    <property type="term" value="F:DNA-7-methylguanine glycosylase activity"/>
    <property type="evidence" value="ECO:0007669"/>
    <property type="project" value="TreeGrafter"/>
</dbReference>
<evidence type="ECO:0000259" key="6">
    <source>
        <dbReference type="SMART" id="SM00478"/>
    </source>
</evidence>
<dbReference type="RefSeq" id="WP_096289689.1">
    <property type="nucleotide sequence ID" value="NZ_FXEG02000005.1"/>
</dbReference>
<dbReference type="SMART" id="SM00478">
    <property type="entry name" value="ENDO3c"/>
    <property type="match status" value="1"/>
</dbReference>
<dbReference type="GO" id="GO:0032993">
    <property type="term" value="C:protein-DNA complex"/>
    <property type="evidence" value="ECO:0007669"/>
    <property type="project" value="TreeGrafter"/>
</dbReference>
<dbReference type="InterPro" id="IPR011257">
    <property type="entry name" value="DNA_glycosylase"/>
</dbReference>
<evidence type="ECO:0000256" key="3">
    <source>
        <dbReference type="ARBA" id="ARBA00012000"/>
    </source>
</evidence>
<dbReference type="GO" id="GO:0006307">
    <property type="term" value="P:DNA alkylation repair"/>
    <property type="evidence" value="ECO:0007669"/>
    <property type="project" value="TreeGrafter"/>
</dbReference>
<dbReference type="SUPFAM" id="SSF48150">
    <property type="entry name" value="DNA-glycosylase"/>
    <property type="match status" value="1"/>
</dbReference>
<evidence type="ECO:0000256" key="5">
    <source>
        <dbReference type="ARBA" id="ARBA00023204"/>
    </source>
</evidence>
<keyword evidence="4" id="KW-0227">DNA damage</keyword>
<reference evidence="7" key="1">
    <citation type="submission" date="2018-01" db="EMBL/GenBank/DDBJ databases">
        <authorList>
            <consortium name="Urmite Genomes"/>
        </authorList>
    </citation>
    <scope>NUCLEOTIDE SEQUENCE [LARGE SCALE GENOMIC DNA]</scope>
    <source>
        <strain evidence="7">AFP003</strain>
    </source>
</reference>
<dbReference type="Gene3D" id="1.10.1670.40">
    <property type="match status" value="1"/>
</dbReference>
<proteinExistence type="inferred from homology"/>
<dbReference type="EMBL" id="FXEG02000005">
    <property type="protein sequence ID" value="SOX55528.1"/>
    <property type="molecule type" value="Genomic_DNA"/>
</dbReference>
<dbReference type="GO" id="GO:0032131">
    <property type="term" value="F:alkylated DNA binding"/>
    <property type="evidence" value="ECO:0007669"/>
    <property type="project" value="TreeGrafter"/>
</dbReference>